<dbReference type="Proteomes" id="UP001597512">
    <property type="component" value="Unassembled WGS sequence"/>
</dbReference>
<dbReference type="EC" id="2.8.1.12" evidence="3"/>
<dbReference type="SUPFAM" id="SSF54690">
    <property type="entry name" value="Molybdopterin synthase subunit MoaE"/>
    <property type="match status" value="1"/>
</dbReference>
<organism evidence="12 13">
    <name type="scientific">Spirosoma flavum</name>
    <dbReference type="NCBI Taxonomy" id="2048557"/>
    <lineage>
        <taxon>Bacteria</taxon>
        <taxon>Pseudomonadati</taxon>
        <taxon>Bacteroidota</taxon>
        <taxon>Cytophagia</taxon>
        <taxon>Cytophagales</taxon>
        <taxon>Cytophagaceae</taxon>
        <taxon>Spirosoma</taxon>
    </lineage>
</organism>
<evidence type="ECO:0000256" key="1">
    <source>
        <dbReference type="ARBA" id="ARBA00005046"/>
    </source>
</evidence>
<keyword evidence="13" id="KW-1185">Reference proteome</keyword>
<proteinExistence type="inferred from homology"/>
<dbReference type="CDD" id="cd00756">
    <property type="entry name" value="MoaE"/>
    <property type="match status" value="1"/>
</dbReference>
<comment type="subunit">
    <text evidence="6">Heterotetramer of 2 MoaD subunits and 2 MoaE subunits. Also stable as homodimer. The enzyme changes between these two forms during catalysis.</text>
</comment>
<evidence type="ECO:0000256" key="7">
    <source>
        <dbReference type="ARBA" id="ARBA00029745"/>
    </source>
</evidence>
<keyword evidence="5" id="KW-0501">Molybdenum cofactor biosynthesis</keyword>
<comment type="similarity">
    <text evidence="2">Belongs to the MoaE family.</text>
</comment>
<evidence type="ECO:0000313" key="12">
    <source>
        <dbReference type="EMBL" id="MFD2936937.1"/>
    </source>
</evidence>
<gene>
    <name evidence="12" type="ORF">ACFS25_24360</name>
</gene>
<name>A0ABW6AQN1_9BACT</name>
<evidence type="ECO:0000256" key="8">
    <source>
        <dbReference type="ARBA" id="ARBA00030407"/>
    </source>
</evidence>
<evidence type="ECO:0000256" key="4">
    <source>
        <dbReference type="ARBA" id="ARBA00013858"/>
    </source>
</evidence>
<protein>
    <recommendedName>
        <fullName evidence="4">Molybdopterin synthase catalytic subunit</fullName>
        <ecNumber evidence="3">2.8.1.12</ecNumber>
    </recommendedName>
    <alternativeName>
        <fullName evidence="9">MPT synthase subunit 2</fullName>
    </alternativeName>
    <alternativeName>
        <fullName evidence="7">Molybdenum cofactor biosynthesis protein E</fullName>
    </alternativeName>
    <alternativeName>
        <fullName evidence="8">Molybdopterin-converting factor large subunit</fullName>
    </alternativeName>
    <alternativeName>
        <fullName evidence="10">Molybdopterin-converting factor subunit 2</fullName>
    </alternativeName>
</protein>
<evidence type="ECO:0000256" key="6">
    <source>
        <dbReference type="ARBA" id="ARBA00026066"/>
    </source>
</evidence>
<evidence type="ECO:0000256" key="5">
    <source>
        <dbReference type="ARBA" id="ARBA00023150"/>
    </source>
</evidence>
<dbReference type="InterPro" id="IPR036563">
    <property type="entry name" value="MoaE_sf"/>
</dbReference>
<dbReference type="InterPro" id="IPR003448">
    <property type="entry name" value="Mopterin_biosynth_MoaE"/>
</dbReference>
<evidence type="ECO:0000256" key="3">
    <source>
        <dbReference type="ARBA" id="ARBA00011950"/>
    </source>
</evidence>
<dbReference type="Pfam" id="PF02391">
    <property type="entry name" value="MoaE"/>
    <property type="match status" value="1"/>
</dbReference>
<evidence type="ECO:0000313" key="13">
    <source>
        <dbReference type="Proteomes" id="UP001597512"/>
    </source>
</evidence>
<accession>A0ABW6AQN1</accession>
<dbReference type="EMBL" id="JBHUOM010000023">
    <property type="protein sequence ID" value="MFD2936937.1"/>
    <property type="molecule type" value="Genomic_DNA"/>
</dbReference>
<dbReference type="Gene3D" id="3.90.1170.40">
    <property type="entry name" value="Molybdopterin biosynthesis MoaE subunit"/>
    <property type="match status" value="1"/>
</dbReference>
<reference evidence="13" key="1">
    <citation type="journal article" date="2019" name="Int. J. Syst. Evol. Microbiol.">
        <title>The Global Catalogue of Microorganisms (GCM) 10K type strain sequencing project: providing services to taxonomists for standard genome sequencing and annotation.</title>
        <authorList>
            <consortium name="The Broad Institute Genomics Platform"/>
            <consortium name="The Broad Institute Genome Sequencing Center for Infectious Disease"/>
            <person name="Wu L."/>
            <person name="Ma J."/>
        </authorList>
    </citation>
    <scope>NUCLEOTIDE SEQUENCE [LARGE SCALE GENOMIC DNA]</scope>
    <source>
        <strain evidence="13">KCTC 52490</strain>
    </source>
</reference>
<dbReference type="RefSeq" id="WP_381506229.1">
    <property type="nucleotide sequence ID" value="NZ_JBHUOM010000023.1"/>
</dbReference>
<sequence>MVALTSEPIDVAAALTFLQSEQAGAIDFFLGVVRDNTQDRSVDRLEYEAYDRMALSEMQKIADDAQQRWPILRYTIIHRKGILQIGEIAVLIGVSTAHRAAAFEACRYIIDTIKQTVPIWKKEVFTDGEEWVNAHP</sequence>
<evidence type="ECO:0000256" key="10">
    <source>
        <dbReference type="ARBA" id="ARBA00032474"/>
    </source>
</evidence>
<dbReference type="PANTHER" id="PTHR23404">
    <property type="entry name" value="MOLYBDOPTERIN SYNTHASE RELATED"/>
    <property type="match status" value="1"/>
</dbReference>
<comment type="catalytic activity">
    <reaction evidence="11">
        <text>2 [molybdopterin-synthase sulfur-carrier protein]-C-terminal-Gly-aminoethanethioate + cyclic pyranopterin phosphate + H2O = molybdopterin + 2 [molybdopterin-synthase sulfur-carrier protein]-C-terminal Gly-Gly + 2 H(+)</text>
        <dbReference type="Rhea" id="RHEA:26333"/>
        <dbReference type="Rhea" id="RHEA-COMP:12202"/>
        <dbReference type="Rhea" id="RHEA-COMP:19907"/>
        <dbReference type="ChEBI" id="CHEBI:15377"/>
        <dbReference type="ChEBI" id="CHEBI:15378"/>
        <dbReference type="ChEBI" id="CHEBI:58698"/>
        <dbReference type="ChEBI" id="CHEBI:59648"/>
        <dbReference type="ChEBI" id="CHEBI:90778"/>
        <dbReference type="ChEBI" id="CHEBI:232372"/>
        <dbReference type="EC" id="2.8.1.12"/>
    </reaction>
</comment>
<evidence type="ECO:0000256" key="11">
    <source>
        <dbReference type="ARBA" id="ARBA00049878"/>
    </source>
</evidence>
<evidence type="ECO:0000256" key="2">
    <source>
        <dbReference type="ARBA" id="ARBA00005426"/>
    </source>
</evidence>
<comment type="pathway">
    <text evidence="1">Cofactor biosynthesis; molybdopterin biosynthesis.</text>
</comment>
<comment type="caution">
    <text evidence="12">The sequence shown here is derived from an EMBL/GenBank/DDBJ whole genome shotgun (WGS) entry which is preliminary data.</text>
</comment>
<evidence type="ECO:0000256" key="9">
    <source>
        <dbReference type="ARBA" id="ARBA00030781"/>
    </source>
</evidence>